<evidence type="ECO:0000313" key="5">
    <source>
        <dbReference type="Proteomes" id="UP000434409"/>
    </source>
</evidence>
<feature type="transmembrane region" description="Helical" evidence="2">
    <location>
        <begin position="279"/>
        <end position="299"/>
    </location>
</feature>
<dbReference type="PANTHER" id="PTHR41259">
    <property type="entry name" value="DOUBLE-STRAND BREAK REPAIR RAD50 ATPASE, PUTATIVE-RELATED"/>
    <property type="match status" value="1"/>
</dbReference>
<feature type="coiled-coil region" evidence="1">
    <location>
        <begin position="166"/>
        <end position="218"/>
    </location>
</feature>
<evidence type="ECO:0000256" key="2">
    <source>
        <dbReference type="SAM" id="Phobius"/>
    </source>
</evidence>
<dbReference type="SUPFAM" id="SSF52540">
    <property type="entry name" value="P-loop containing nucleoside triphosphate hydrolases"/>
    <property type="match status" value="1"/>
</dbReference>
<sequence length="538" mass="62443">MRLRELRITNFGKLEGKRWLLQDGINLIYGKNESGKSTLHSFIKGMLYGMERGRGRAACRDDYTRYEPWEHSFSYGGILRFESGGKSFFLERSFGKERKKGRLICEEDGEELSLEAGDLEMLLGGMDRAGFENTVSIGQLKAEPDQSLGEALQDYAANYFSGGTQEIQLKKALSYLQEQRKQAERRQRRCEEERRQERERLRQEERYFQRDIERLKNEEDILVAKEADRKTEEDFWTSQKGPDEDGAGFRRLFSAENRRAGREEAPAAETGRREKRGSLPGIIGILLLLGSCLLAHLFLKGAVRTVAEVVSLVAVGALLWVETRSLRKREKPSLQGERKQEASAGSYLEQLNWKRKRIAEEKREKEISCENLREQLEELESVSQEWKKWEEERQELLLAEQLLKQTAENMEKQVQKRVGDAVAETLSYLTGKTGVRLTLGEKGIRIWMEEKLQEIGSLSRGTAEQVYFALRMAADTMLYEEDNPILLDDTFVYYDEERLERTLLWLQKSGRQVLLFTCQNREELLLKKLGIPFFRQEL</sequence>
<keyword evidence="2" id="KW-0812">Transmembrane</keyword>
<comment type="caution">
    <text evidence="4">The sequence shown here is derived from an EMBL/GenBank/DDBJ whole genome shotgun (WGS) entry which is preliminary data.</text>
</comment>
<protein>
    <submittedName>
        <fullName evidence="4">AAA family ATPase</fullName>
    </submittedName>
</protein>
<keyword evidence="2" id="KW-1133">Transmembrane helix</keyword>
<proteinExistence type="predicted"/>
<name>A0A6N7V0V0_9FIRM</name>
<keyword evidence="1" id="KW-0175">Coiled coil</keyword>
<reference evidence="4 5" key="1">
    <citation type="submission" date="2019-08" db="EMBL/GenBank/DDBJ databases">
        <title>In-depth cultivation of the pig gut microbiome towards novel bacterial diversity and tailored functional studies.</title>
        <authorList>
            <person name="Wylensek D."/>
            <person name="Hitch T.C.A."/>
            <person name="Clavel T."/>
        </authorList>
    </citation>
    <scope>NUCLEOTIDE SEQUENCE [LARGE SCALE GENOMIC DNA]</scope>
    <source>
        <strain evidence="4 5">68-1-5</strain>
    </source>
</reference>
<organism evidence="4 5">
    <name type="scientific">Suipraeoptans intestinalis</name>
    <dbReference type="NCBI Taxonomy" id="2606628"/>
    <lineage>
        <taxon>Bacteria</taxon>
        <taxon>Bacillati</taxon>
        <taxon>Bacillota</taxon>
        <taxon>Clostridia</taxon>
        <taxon>Lachnospirales</taxon>
        <taxon>Lachnospiraceae</taxon>
        <taxon>Suipraeoptans</taxon>
    </lineage>
</organism>
<dbReference type="RefSeq" id="WP_154476966.1">
    <property type="nucleotide sequence ID" value="NZ_VULY01000018.1"/>
</dbReference>
<evidence type="ECO:0000256" key="1">
    <source>
        <dbReference type="SAM" id="Coils"/>
    </source>
</evidence>
<dbReference type="PANTHER" id="PTHR41259:SF1">
    <property type="entry name" value="DOUBLE-STRAND BREAK REPAIR RAD50 ATPASE, PUTATIVE-RELATED"/>
    <property type="match status" value="1"/>
</dbReference>
<dbReference type="Gene3D" id="3.40.50.300">
    <property type="entry name" value="P-loop containing nucleotide triphosphate hydrolases"/>
    <property type="match status" value="2"/>
</dbReference>
<accession>A0A6N7V0V0</accession>
<evidence type="ECO:0000259" key="3">
    <source>
        <dbReference type="Pfam" id="PF13514"/>
    </source>
</evidence>
<dbReference type="Pfam" id="PF13514">
    <property type="entry name" value="AAA_27"/>
    <property type="match status" value="1"/>
</dbReference>
<dbReference type="InterPro" id="IPR027417">
    <property type="entry name" value="P-loop_NTPase"/>
</dbReference>
<dbReference type="EMBL" id="VULY01000018">
    <property type="protein sequence ID" value="MSR93777.1"/>
    <property type="molecule type" value="Genomic_DNA"/>
</dbReference>
<dbReference type="Proteomes" id="UP000434409">
    <property type="component" value="Unassembled WGS sequence"/>
</dbReference>
<keyword evidence="2" id="KW-0472">Membrane</keyword>
<gene>
    <name evidence="4" type="ORF">FYJ34_05745</name>
</gene>
<feature type="coiled-coil region" evidence="1">
    <location>
        <begin position="355"/>
        <end position="413"/>
    </location>
</feature>
<dbReference type="InterPro" id="IPR038734">
    <property type="entry name" value="YhaN_AAA"/>
</dbReference>
<dbReference type="AlphaFoldDB" id="A0A6N7V0V0"/>
<feature type="domain" description="YhaN AAA" evidence="3">
    <location>
        <begin position="1"/>
        <end position="207"/>
    </location>
</feature>
<keyword evidence="5" id="KW-1185">Reference proteome</keyword>
<evidence type="ECO:0000313" key="4">
    <source>
        <dbReference type="EMBL" id="MSR93777.1"/>
    </source>
</evidence>
<feature type="transmembrane region" description="Helical" evidence="2">
    <location>
        <begin position="305"/>
        <end position="321"/>
    </location>
</feature>